<dbReference type="Gene3D" id="3.40.50.720">
    <property type="entry name" value="NAD(P)-binding Rossmann-like Domain"/>
    <property type="match status" value="1"/>
</dbReference>
<evidence type="ECO:0000313" key="6">
    <source>
        <dbReference type="Proteomes" id="UP001198565"/>
    </source>
</evidence>
<gene>
    <name evidence="5" type="ORF">K7472_16715</name>
</gene>
<evidence type="ECO:0000256" key="3">
    <source>
        <dbReference type="SAM" id="MobiDB-lite"/>
    </source>
</evidence>
<dbReference type="CDD" id="cd05233">
    <property type="entry name" value="SDR_c"/>
    <property type="match status" value="1"/>
</dbReference>
<dbReference type="PRINTS" id="PR00081">
    <property type="entry name" value="GDHRDH"/>
</dbReference>
<evidence type="ECO:0000256" key="1">
    <source>
        <dbReference type="ARBA" id="ARBA00006484"/>
    </source>
</evidence>
<dbReference type="SMART" id="SM00822">
    <property type="entry name" value="PKS_KR"/>
    <property type="match status" value="1"/>
</dbReference>
<proteinExistence type="inferred from homology"/>
<dbReference type="InterPro" id="IPR051122">
    <property type="entry name" value="SDR_DHRS6-like"/>
</dbReference>
<comment type="caution">
    <text evidence="5">The sequence shown here is derived from an EMBL/GenBank/DDBJ whole genome shotgun (WGS) entry which is preliminary data.</text>
</comment>
<comment type="similarity">
    <text evidence="1">Belongs to the short-chain dehydrogenases/reductases (SDR) family.</text>
</comment>
<dbReference type="InterPro" id="IPR036291">
    <property type="entry name" value="NAD(P)-bd_dom_sf"/>
</dbReference>
<reference evidence="5 6" key="1">
    <citation type="submission" date="2021-08" db="EMBL/GenBank/DDBJ databases">
        <title>Streptomyces sp. PTM05 isolated from lichen.</title>
        <authorList>
            <person name="Somphong A."/>
            <person name="Phongsopitanun W."/>
            <person name="Tanasupawat S."/>
        </authorList>
    </citation>
    <scope>NUCLEOTIDE SEQUENCE [LARGE SCALE GENOMIC DNA]</scope>
    <source>
        <strain evidence="5 6">Ptm05</strain>
    </source>
</reference>
<keyword evidence="6" id="KW-1185">Reference proteome</keyword>
<feature type="region of interest" description="Disordered" evidence="3">
    <location>
        <begin position="1"/>
        <end position="32"/>
    </location>
</feature>
<dbReference type="PANTHER" id="PTHR43477">
    <property type="entry name" value="DIHYDROANTICAPSIN 7-DEHYDROGENASE"/>
    <property type="match status" value="1"/>
</dbReference>
<accession>A0ABS7QTI1</accession>
<dbReference type="InterPro" id="IPR002347">
    <property type="entry name" value="SDR_fam"/>
</dbReference>
<dbReference type="Proteomes" id="UP001198565">
    <property type="component" value="Unassembled WGS sequence"/>
</dbReference>
<protein>
    <submittedName>
        <fullName evidence="5">SDR family oxidoreductase</fullName>
    </submittedName>
</protein>
<dbReference type="SUPFAM" id="SSF51735">
    <property type="entry name" value="NAD(P)-binding Rossmann-fold domains"/>
    <property type="match status" value="1"/>
</dbReference>
<keyword evidence="2" id="KW-0560">Oxidoreductase</keyword>
<dbReference type="PRINTS" id="PR00080">
    <property type="entry name" value="SDRFAMILY"/>
</dbReference>
<organism evidence="5 6">
    <name type="scientific">Streptantibioticus parmotrematis</name>
    <dbReference type="NCBI Taxonomy" id="2873249"/>
    <lineage>
        <taxon>Bacteria</taxon>
        <taxon>Bacillati</taxon>
        <taxon>Actinomycetota</taxon>
        <taxon>Actinomycetes</taxon>
        <taxon>Kitasatosporales</taxon>
        <taxon>Streptomycetaceae</taxon>
        <taxon>Streptantibioticus</taxon>
    </lineage>
</organism>
<evidence type="ECO:0000259" key="4">
    <source>
        <dbReference type="SMART" id="SM00822"/>
    </source>
</evidence>
<sequence length="271" mass="27609">MAGAVVEVDGESSTAAEAVSPSHDRAPDGPRTVVVTGGGTGIGRAIAGRFAAAGDDVVIVGRRREVLASAAAELTAAHGRAVAPVVCDLADPDDVETVLGRLPHRIDVLVNNAGSREAAAGPGPHAVLARWRGDFERNVLTAVLLTESVRDRLTPERGRVITVTSLAALRGGGSYGASKAALHAWNHSLAAQLGPQGVTCNIVAPGTVAGTEFFGSRLNEAELTRRAGRTLVGRVGRPADVAAAVVFLASPEAGFVTGEILQCNGGELLGR</sequence>
<dbReference type="EMBL" id="JAINVZ010000010">
    <property type="protein sequence ID" value="MBY8886496.1"/>
    <property type="molecule type" value="Genomic_DNA"/>
</dbReference>
<name>A0ABS7QTI1_9ACTN</name>
<evidence type="ECO:0000313" key="5">
    <source>
        <dbReference type="EMBL" id="MBY8886496.1"/>
    </source>
</evidence>
<evidence type="ECO:0000256" key="2">
    <source>
        <dbReference type="ARBA" id="ARBA00023002"/>
    </source>
</evidence>
<dbReference type="InterPro" id="IPR057326">
    <property type="entry name" value="KR_dom"/>
</dbReference>
<dbReference type="Pfam" id="PF13561">
    <property type="entry name" value="adh_short_C2"/>
    <property type="match status" value="1"/>
</dbReference>
<dbReference type="PANTHER" id="PTHR43477:SF1">
    <property type="entry name" value="DIHYDROANTICAPSIN 7-DEHYDROGENASE"/>
    <property type="match status" value="1"/>
</dbReference>
<feature type="domain" description="Ketoreductase" evidence="4">
    <location>
        <begin position="31"/>
        <end position="211"/>
    </location>
</feature>